<dbReference type="Proteomes" id="UP000789739">
    <property type="component" value="Unassembled WGS sequence"/>
</dbReference>
<gene>
    <name evidence="2" type="ORF">PBRASI_LOCUS7790</name>
</gene>
<dbReference type="InterPro" id="IPR036397">
    <property type="entry name" value="RNaseH_sf"/>
</dbReference>
<feature type="non-terminal residue" evidence="2">
    <location>
        <position position="242"/>
    </location>
</feature>
<evidence type="ECO:0000259" key="1">
    <source>
        <dbReference type="PROSITE" id="PS50994"/>
    </source>
</evidence>
<dbReference type="PROSITE" id="PS50994">
    <property type="entry name" value="INTEGRASE"/>
    <property type="match status" value="1"/>
</dbReference>
<evidence type="ECO:0000313" key="3">
    <source>
        <dbReference type="Proteomes" id="UP000789739"/>
    </source>
</evidence>
<dbReference type="Gene3D" id="3.30.420.10">
    <property type="entry name" value="Ribonuclease H-like superfamily/Ribonuclease H"/>
    <property type="match status" value="1"/>
</dbReference>
<dbReference type="GO" id="GO:0003676">
    <property type="term" value="F:nucleic acid binding"/>
    <property type="evidence" value="ECO:0007669"/>
    <property type="project" value="InterPro"/>
</dbReference>
<dbReference type="EMBL" id="CAJVPI010001263">
    <property type="protein sequence ID" value="CAG8603807.1"/>
    <property type="molecule type" value="Genomic_DNA"/>
</dbReference>
<dbReference type="GO" id="GO:0015074">
    <property type="term" value="P:DNA integration"/>
    <property type="evidence" value="ECO:0007669"/>
    <property type="project" value="InterPro"/>
</dbReference>
<name>A0A9N9CKQ9_9GLOM</name>
<dbReference type="GO" id="GO:0005634">
    <property type="term" value="C:nucleus"/>
    <property type="evidence" value="ECO:0007669"/>
    <property type="project" value="UniProtKB-ARBA"/>
</dbReference>
<protein>
    <submittedName>
        <fullName evidence="2">2126_t:CDS:1</fullName>
    </submittedName>
</protein>
<dbReference type="SUPFAM" id="SSF53098">
    <property type="entry name" value="Ribonuclease H-like"/>
    <property type="match status" value="1"/>
</dbReference>
<dbReference type="InterPro" id="IPR012337">
    <property type="entry name" value="RNaseH-like_sf"/>
</dbReference>
<evidence type="ECO:0000313" key="2">
    <source>
        <dbReference type="EMBL" id="CAG8603807.1"/>
    </source>
</evidence>
<proteinExistence type="predicted"/>
<dbReference type="AlphaFoldDB" id="A0A9N9CKQ9"/>
<organism evidence="2 3">
    <name type="scientific">Paraglomus brasilianum</name>
    <dbReference type="NCBI Taxonomy" id="144538"/>
    <lineage>
        <taxon>Eukaryota</taxon>
        <taxon>Fungi</taxon>
        <taxon>Fungi incertae sedis</taxon>
        <taxon>Mucoromycota</taxon>
        <taxon>Glomeromycotina</taxon>
        <taxon>Glomeromycetes</taxon>
        <taxon>Paraglomerales</taxon>
        <taxon>Paraglomeraceae</taxon>
        <taxon>Paraglomus</taxon>
    </lineage>
</organism>
<keyword evidence="3" id="KW-1185">Reference proteome</keyword>
<feature type="non-terminal residue" evidence="2">
    <location>
        <position position="1"/>
    </location>
</feature>
<accession>A0A9N9CKQ9</accession>
<dbReference type="InterPro" id="IPR001584">
    <property type="entry name" value="Integrase_cat-core"/>
</dbReference>
<sequence length="242" mass="27919">MSRSLDHTSHKLSKPIDSDKELNSICKLFFYQPTGYHSNPRKLYNAIKDKGYNFPYKKVREWLQNQNEWQKYAPSPKDTPRVSYGKKWKAVLQIIDVGSRFKASVPLTSKNSSEVAKAFKKIYDDPNNPLTYPTLLQCDGGKEFMGETARLMEAHNVTIRVIGAYSHRGLALVERFNKTLAEMLYKIQYAVESISKNPKLIREWKKLESFMKIMKYISGEKMLPALGDNETKSKVLALRNTL</sequence>
<reference evidence="2" key="1">
    <citation type="submission" date="2021-06" db="EMBL/GenBank/DDBJ databases">
        <authorList>
            <person name="Kallberg Y."/>
            <person name="Tangrot J."/>
            <person name="Rosling A."/>
        </authorList>
    </citation>
    <scope>NUCLEOTIDE SEQUENCE</scope>
    <source>
        <strain evidence="2">BR232B</strain>
    </source>
</reference>
<comment type="caution">
    <text evidence="2">The sequence shown here is derived from an EMBL/GenBank/DDBJ whole genome shotgun (WGS) entry which is preliminary data.</text>
</comment>
<dbReference type="OrthoDB" id="2427059at2759"/>
<feature type="domain" description="Integrase catalytic" evidence="1">
    <location>
        <begin position="51"/>
        <end position="232"/>
    </location>
</feature>